<keyword evidence="11 12" id="KW-0998">Cell outer membrane</keyword>
<evidence type="ECO:0000256" key="10">
    <source>
        <dbReference type="ARBA" id="ARBA00023170"/>
    </source>
</evidence>
<keyword evidence="3 12" id="KW-0813">Transport</keyword>
<dbReference type="InterPro" id="IPR039426">
    <property type="entry name" value="TonB-dep_rcpt-like"/>
</dbReference>
<evidence type="ECO:0000256" key="7">
    <source>
        <dbReference type="ARBA" id="ARBA00023004"/>
    </source>
</evidence>
<reference evidence="15 16" key="1">
    <citation type="submission" date="2023-08" db="EMBL/GenBank/DDBJ databases">
        <title>Achromobacter seleniivolatilans sp. nov., isolated from seleniferous soil.</title>
        <authorList>
            <person name="Zhang S."/>
            <person name="Li K."/>
            <person name="Peng J."/>
            <person name="Zhao Q."/>
            <person name="Wang H."/>
            <person name="Guo Y."/>
        </authorList>
    </citation>
    <scope>NUCLEOTIDE SEQUENCE [LARGE SCALE GENOMIC DNA]</scope>
    <source>
        <strain evidence="15 16">R39</strain>
    </source>
</reference>
<dbReference type="InterPro" id="IPR010105">
    <property type="entry name" value="TonB_sidphr_rcpt"/>
</dbReference>
<dbReference type="CDD" id="cd01347">
    <property type="entry name" value="ligand_gated_channel"/>
    <property type="match status" value="1"/>
</dbReference>
<sequence length="813" mass="87520">MSCPSSPPAARASRQAASPVLLTTLIHLTLAGALASVWTPAAHAQTEVRGAGMRGYAIPAGPLDAALARFVTESGVPLAAPPALVEGRHSPGVQGDFNADTALSRLLEGSGLAATRSADGSYIVRQLPGSGAGITTLSPVAVTGFASDGTTEGSGSYTTGATATATRLPLTLRETPQSVTVVTRQKMDDFALTDVNDVLQSTSSVVVSSQGADGTNFYSRGFALQMQYDGMMNPIGIGENNISPAPDSAFLDRVEVLQGAAGLLAGAGEPGGTINLVRKRPTEQFQAQFEAQVGSWDKRRLVGDVSGPLIESGKIRGRAVVLWDDSNSFIDHVHDDKKGFYGVIDTDITPSTTIGASFQWQRNKGNNHLGIPTSPEGGDLHLRRSAFFAGANDGIDKEYQMYTLNLTQRLPAGWQLRASYSHNEADADNASSYLYGTLNPDTGNGLRLYQQLLKRDFSSNSYDVYANGPVPLFGREHELVFGFNASTLKARSRGYYGAGIPMNVYRFNADIPRPDEPLDPWTEPNETIQRGVYGVARLNLADPLKLILGTRVSWYEYRNAGVRAQKENGIVSPYAGLVYDIDSAHSAYASYSDIFKPQDSLNANGSTVDPVVGKNYEIGIKGEYLGGKLNTSAALFRLEQTNLAQVDQSIPYDESNICKGYCYSASGLVVSKGVDLTINGELTPGWQLGAGYTYVHSAYAKGADKGKPYAANTPDHLFRLYTTYRLPNTSWTLGGNLKAQSGISNSGDGYTVRQGSYALVGLLAKYQINRQAEVSLTVDNLFDRRYYSAVGDPWFYSFYGTPRRFALNFRYSL</sequence>
<gene>
    <name evidence="15" type="ORF">RAS12_27275</name>
</gene>
<dbReference type="PANTHER" id="PTHR32552">
    <property type="entry name" value="FERRICHROME IRON RECEPTOR-RELATED"/>
    <property type="match status" value="1"/>
</dbReference>
<dbReference type="Proteomes" id="UP001234798">
    <property type="component" value="Chromosome"/>
</dbReference>
<dbReference type="PROSITE" id="PS52016">
    <property type="entry name" value="TONB_DEPENDENT_REC_3"/>
    <property type="match status" value="1"/>
</dbReference>
<keyword evidence="10 15" id="KW-0675">Receptor</keyword>
<accession>A0ABY9LZU3</accession>
<comment type="similarity">
    <text evidence="2 12 13">Belongs to the TonB-dependent receptor family.</text>
</comment>
<dbReference type="SUPFAM" id="SSF56935">
    <property type="entry name" value="Porins"/>
    <property type="match status" value="1"/>
</dbReference>
<evidence type="ECO:0000256" key="3">
    <source>
        <dbReference type="ARBA" id="ARBA00022448"/>
    </source>
</evidence>
<keyword evidence="6 12" id="KW-0812">Transmembrane</keyword>
<dbReference type="Gene3D" id="2.170.130.10">
    <property type="entry name" value="TonB-dependent receptor, plug domain"/>
    <property type="match status" value="1"/>
</dbReference>
<keyword evidence="8 13" id="KW-0798">TonB box</keyword>
<protein>
    <submittedName>
        <fullName evidence="15">TonB-dependent siderophore receptor</fullName>
    </submittedName>
</protein>
<evidence type="ECO:0000256" key="6">
    <source>
        <dbReference type="ARBA" id="ARBA00022692"/>
    </source>
</evidence>
<evidence type="ECO:0000256" key="9">
    <source>
        <dbReference type="ARBA" id="ARBA00023136"/>
    </source>
</evidence>
<comment type="subcellular location">
    <subcellularLocation>
        <location evidence="1 12">Cell outer membrane</location>
        <topology evidence="1 12">Multi-pass membrane protein</topology>
    </subcellularLocation>
</comment>
<evidence type="ECO:0000256" key="11">
    <source>
        <dbReference type="ARBA" id="ARBA00023237"/>
    </source>
</evidence>
<dbReference type="InterPro" id="IPR000531">
    <property type="entry name" value="Beta-barrel_TonB"/>
</dbReference>
<evidence type="ECO:0000256" key="1">
    <source>
        <dbReference type="ARBA" id="ARBA00004571"/>
    </source>
</evidence>
<dbReference type="InterPro" id="IPR036942">
    <property type="entry name" value="Beta-barrel_TonB_sf"/>
</dbReference>
<dbReference type="InterPro" id="IPR011662">
    <property type="entry name" value="Secretin/TonB_short_N"/>
</dbReference>
<dbReference type="Pfam" id="PF00593">
    <property type="entry name" value="TonB_dep_Rec_b-barrel"/>
    <property type="match status" value="1"/>
</dbReference>
<evidence type="ECO:0000256" key="5">
    <source>
        <dbReference type="ARBA" id="ARBA00022496"/>
    </source>
</evidence>
<name>A0ABY9LZU3_9BURK</name>
<evidence type="ECO:0000259" key="14">
    <source>
        <dbReference type="SMART" id="SM00965"/>
    </source>
</evidence>
<keyword evidence="5" id="KW-0406">Ion transport</keyword>
<keyword evidence="9 12" id="KW-0472">Membrane</keyword>
<evidence type="ECO:0000313" key="16">
    <source>
        <dbReference type="Proteomes" id="UP001234798"/>
    </source>
</evidence>
<dbReference type="Pfam" id="PF07715">
    <property type="entry name" value="Plug"/>
    <property type="match status" value="1"/>
</dbReference>
<evidence type="ECO:0000256" key="8">
    <source>
        <dbReference type="ARBA" id="ARBA00023077"/>
    </source>
</evidence>
<keyword evidence="7" id="KW-0408">Iron</keyword>
<proteinExistence type="inferred from homology"/>
<evidence type="ECO:0000256" key="12">
    <source>
        <dbReference type="PROSITE-ProRule" id="PRU01360"/>
    </source>
</evidence>
<dbReference type="PANTHER" id="PTHR32552:SF74">
    <property type="entry name" value="HYDROXAMATE SIDEROPHORE RECEPTOR FHUE"/>
    <property type="match status" value="1"/>
</dbReference>
<dbReference type="InterPro" id="IPR012910">
    <property type="entry name" value="Plug_dom"/>
</dbReference>
<keyword evidence="16" id="KW-1185">Reference proteome</keyword>
<dbReference type="InterPro" id="IPR037066">
    <property type="entry name" value="Plug_dom_sf"/>
</dbReference>
<dbReference type="Gene3D" id="3.55.50.30">
    <property type="match status" value="1"/>
</dbReference>
<dbReference type="Gene3D" id="2.40.170.20">
    <property type="entry name" value="TonB-dependent receptor, beta-barrel domain"/>
    <property type="match status" value="1"/>
</dbReference>
<dbReference type="SMART" id="SM00965">
    <property type="entry name" value="STN"/>
    <property type="match status" value="1"/>
</dbReference>
<evidence type="ECO:0000256" key="2">
    <source>
        <dbReference type="ARBA" id="ARBA00009810"/>
    </source>
</evidence>
<feature type="domain" description="Secretin/TonB short N-terminal" evidence="14">
    <location>
        <begin position="76"/>
        <end position="127"/>
    </location>
</feature>
<evidence type="ECO:0000313" key="15">
    <source>
        <dbReference type="EMBL" id="WMD20266.1"/>
    </source>
</evidence>
<evidence type="ECO:0000256" key="13">
    <source>
        <dbReference type="RuleBase" id="RU003357"/>
    </source>
</evidence>
<dbReference type="RefSeq" id="WP_306943325.1">
    <property type="nucleotide sequence ID" value="NZ_CP132976.1"/>
</dbReference>
<dbReference type="EMBL" id="CP132976">
    <property type="protein sequence ID" value="WMD20266.1"/>
    <property type="molecule type" value="Genomic_DNA"/>
</dbReference>
<dbReference type="NCBIfam" id="TIGR01783">
    <property type="entry name" value="TonB-siderophor"/>
    <property type="match status" value="1"/>
</dbReference>
<dbReference type="Pfam" id="PF07660">
    <property type="entry name" value="STN"/>
    <property type="match status" value="1"/>
</dbReference>
<organism evidence="15 16">
    <name type="scientific">Achromobacter seleniivolatilans</name>
    <dbReference type="NCBI Taxonomy" id="3047478"/>
    <lineage>
        <taxon>Bacteria</taxon>
        <taxon>Pseudomonadati</taxon>
        <taxon>Pseudomonadota</taxon>
        <taxon>Betaproteobacteria</taxon>
        <taxon>Burkholderiales</taxon>
        <taxon>Alcaligenaceae</taxon>
        <taxon>Achromobacter</taxon>
    </lineage>
</organism>
<keyword evidence="4 12" id="KW-1134">Transmembrane beta strand</keyword>
<keyword evidence="5" id="KW-0410">Iron transport</keyword>
<evidence type="ECO:0000256" key="4">
    <source>
        <dbReference type="ARBA" id="ARBA00022452"/>
    </source>
</evidence>